<dbReference type="InterPro" id="IPR050230">
    <property type="entry name" value="CALM/Myosin/TropC-like"/>
</dbReference>
<evidence type="ECO:0000256" key="1">
    <source>
        <dbReference type="ARBA" id="ARBA00022737"/>
    </source>
</evidence>
<evidence type="ECO:0000313" key="5">
    <source>
        <dbReference type="Proteomes" id="UP000663870"/>
    </source>
</evidence>
<dbReference type="FunFam" id="1.10.238.10:FF:000001">
    <property type="entry name" value="Calmodulin 1"/>
    <property type="match status" value="1"/>
</dbReference>
<dbReference type="PANTHER" id="PTHR23048:SF0">
    <property type="entry name" value="CALMODULIN LIKE 3"/>
    <property type="match status" value="1"/>
</dbReference>
<reference evidence="4" key="1">
    <citation type="submission" date="2021-02" db="EMBL/GenBank/DDBJ databases">
        <authorList>
            <person name="Nowell W R."/>
        </authorList>
    </citation>
    <scope>NUCLEOTIDE SEQUENCE</scope>
</reference>
<name>A0A813U1M7_9BILA</name>
<feature type="compositionally biased region" description="Basic and acidic residues" evidence="2">
    <location>
        <begin position="18"/>
        <end position="44"/>
    </location>
</feature>
<protein>
    <recommendedName>
        <fullName evidence="3">EF-hand domain-containing protein</fullName>
    </recommendedName>
</protein>
<dbReference type="Gene3D" id="1.10.238.10">
    <property type="entry name" value="EF-hand"/>
    <property type="match status" value="1"/>
</dbReference>
<dbReference type="InterPro" id="IPR002048">
    <property type="entry name" value="EF_hand_dom"/>
</dbReference>
<sequence length="225" mass="26169">MEDEENPQLDDSIDNENVDNKNIDNENVDNKNIDNENIDNKNIDNENVDNEDIDNEHIDNEHIDNENIDKENIDNEDIDQEMIELNAIFSRFKDDPNEDFINVNRLTQVLQAFGRNPSLKDSEQRINELEAAEKFELTLEDVLQITNESWTAINNDRDGLRQALEKFDPTQEGYIDIEKFRTIMTTLGEPLTDEELDDLIQLGLNDEQTKINIDYLLDQLLGNNT</sequence>
<accession>A0A813U1M7</accession>
<dbReference type="AlphaFoldDB" id="A0A813U1M7"/>
<feature type="region of interest" description="Disordered" evidence="2">
    <location>
        <begin position="1"/>
        <end position="51"/>
    </location>
</feature>
<dbReference type="Gene3D" id="2.160.10.20">
    <property type="entry name" value="Insect antifreeze protein"/>
    <property type="match status" value="1"/>
</dbReference>
<evidence type="ECO:0000256" key="2">
    <source>
        <dbReference type="SAM" id="MobiDB-lite"/>
    </source>
</evidence>
<keyword evidence="5" id="KW-1185">Reference proteome</keyword>
<dbReference type="EMBL" id="CAJNOL010000077">
    <property type="protein sequence ID" value="CAF0821451.1"/>
    <property type="molecule type" value="Genomic_DNA"/>
</dbReference>
<dbReference type="InterPro" id="IPR011992">
    <property type="entry name" value="EF-hand-dom_pair"/>
</dbReference>
<evidence type="ECO:0000313" key="4">
    <source>
        <dbReference type="EMBL" id="CAF0821451.1"/>
    </source>
</evidence>
<comment type="caution">
    <text evidence="4">The sequence shown here is derived from an EMBL/GenBank/DDBJ whole genome shotgun (WGS) entry which is preliminary data.</text>
</comment>
<evidence type="ECO:0000259" key="3">
    <source>
        <dbReference type="PROSITE" id="PS50222"/>
    </source>
</evidence>
<dbReference type="GO" id="GO:0005509">
    <property type="term" value="F:calcium ion binding"/>
    <property type="evidence" value="ECO:0007669"/>
    <property type="project" value="InterPro"/>
</dbReference>
<feature type="compositionally biased region" description="Acidic residues" evidence="2">
    <location>
        <begin position="1"/>
        <end position="17"/>
    </location>
</feature>
<dbReference type="PROSITE" id="PS50222">
    <property type="entry name" value="EF_HAND_2"/>
    <property type="match status" value="1"/>
</dbReference>
<organism evidence="4 5">
    <name type="scientific">Rotaria sordida</name>
    <dbReference type="NCBI Taxonomy" id="392033"/>
    <lineage>
        <taxon>Eukaryota</taxon>
        <taxon>Metazoa</taxon>
        <taxon>Spiralia</taxon>
        <taxon>Gnathifera</taxon>
        <taxon>Rotifera</taxon>
        <taxon>Eurotatoria</taxon>
        <taxon>Bdelloidea</taxon>
        <taxon>Philodinida</taxon>
        <taxon>Philodinidae</taxon>
        <taxon>Rotaria</taxon>
    </lineage>
</organism>
<dbReference type="SUPFAM" id="SSF47473">
    <property type="entry name" value="EF-hand"/>
    <property type="match status" value="1"/>
</dbReference>
<feature type="domain" description="EF-hand" evidence="3">
    <location>
        <begin position="155"/>
        <end position="190"/>
    </location>
</feature>
<dbReference type="Proteomes" id="UP000663870">
    <property type="component" value="Unassembled WGS sequence"/>
</dbReference>
<proteinExistence type="predicted"/>
<keyword evidence="1" id="KW-0677">Repeat</keyword>
<gene>
    <name evidence="4" type="ORF">JXQ802_LOCUS5221</name>
</gene>
<dbReference type="PANTHER" id="PTHR23048">
    <property type="entry name" value="MYOSIN LIGHT CHAIN 1, 3"/>
    <property type="match status" value="1"/>
</dbReference>
<dbReference type="GO" id="GO:0016460">
    <property type="term" value="C:myosin II complex"/>
    <property type="evidence" value="ECO:0007669"/>
    <property type="project" value="TreeGrafter"/>
</dbReference>